<reference evidence="3" key="1">
    <citation type="submission" date="2016-10" db="EMBL/GenBank/DDBJ databases">
        <authorList>
            <person name="Varghese N."/>
            <person name="Submissions S."/>
        </authorList>
    </citation>
    <scope>NUCLEOTIDE SEQUENCE [LARGE SCALE GENOMIC DNA]</scope>
    <source>
        <strain evidence="3">CGMCC 1.11014</strain>
    </source>
</reference>
<evidence type="ECO:0000313" key="2">
    <source>
        <dbReference type="EMBL" id="SFV12534.1"/>
    </source>
</evidence>
<accession>A0A1I7LS69</accession>
<dbReference type="GO" id="GO:0016853">
    <property type="term" value="F:isomerase activity"/>
    <property type="evidence" value="ECO:0007669"/>
    <property type="project" value="UniProtKB-KW"/>
</dbReference>
<evidence type="ECO:0000259" key="1">
    <source>
        <dbReference type="Pfam" id="PF12680"/>
    </source>
</evidence>
<dbReference type="Pfam" id="PF12680">
    <property type="entry name" value="SnoaL_2"/>
    <property type="match status" value="1"/>
</dbReference>
<dbReference type="InterPro" id="IPR032710">
    <property type="entry name" value="NTF2-like_dom_sf"/>
</dbReference>
<dbReference type="InterPro" id="IPR037401">
    <property type="entry name" value="SnoaL-like"/>
</dbReference>
<evidence type="ECO:0000313" key="3">
    <source>
        <dbReference type="Proteomes" id="UP000199391"/>
    </source>
</evidence>
<proteinExistence type="predicted"/>
<organism evidence="2 3">
    <name type="scientific">Pseudoduganella namucuonensis</name>
    <dbReference type="NCBI Taxonomy" id="1035707"/>
    <lineage>
        <taxon>Bacteria</taxon>
        <taxon>Pseudomonadati</taxon>
        <taxon>Pseudomonadota</taxon>
        <taxon>Betaproteobacteria</taxon>
        <taxon>Burkholderiales</taxon>
        <taxon>Oxalobacteraceae</taxon>
        <taxon>Telluria group</taxon>
        <taxon>Pseudoduganella</taxon>
    </lineage>
</organism>
<dbReference type="AlphaFoldDB" id="A0A1I7LS69"/>
<name>A0A1I7LS69_9BURK</name>
<dbReference type="EMBL" id="FPBO01000036">
    <property type="protein sequence ID" value="SFV12534.1"/>
    <property type="molecule type" value="Genomic_DNA"/>
</dbReference>
<sequence>MNDDTALRARNRAAFAAMLGHLGRKEFDQFEAYLDDNVFQDWPYRPIPSMADSLVGRGALRGFIEQATADFDPYNYTISRFHEMADPDSLIVEYSSRTVYLPRAVPYANQYLSILRFAEGKIVYWREYVNPLIIKEALLDDFGKTIDERVGRGHGAA</sequence>
<keyword evidence="2" id="KW-0413">Isomerase</keyword>
<dbReference type="RefSeq" id="WP_093559198.1">
    <property type="nucleotide sequence ID" value="NZ_FPBO01000036.1"/>
</dbReference>
<keyword evidence="3" id="KW-1185">Reference proteome</keyword>
<protein>
    <submittedName>
        <fullName evidence="2">Ketosteroid isomerase-related protein</fullName>
    </submittedName>
</protein>
<dbReference type="Proteomes" id="UP000199391">
    <property type="component" value="Unassembled WGS sequence"/>
</dbReference>
<dbReference type="STRING" id="1035707.SAMN05216552_103648"/>
<feature type="domain" description="SnoaL-like" evidence="1">
    <location>
        <begin position="17"/>
        <end position="125"/>
    </location>
</feature>
<dbReference type="OrthoDB" id="4550754at2"/>
<gene>
    <name evidence="2" type="ORF">SAMN05216552_103648</name>
</gene>
<dbReference type="Gene3D" id="3.10.450.50">
    <property type="match status" value="1"/>
</dbReference>
<dbReference type="SUPFAM" id="SSF54427">
    <property type="entry name" value="NTF2-like"/>
    <property type="match status" value="1"/>
</dbReference>